<feature type="compositionally biased region" description="Basic residues" evidence="4">
    <location>
        <begin position="174"/>
        <end position="183"/>
    </location>
</feature>
<dbReference type="SMART" id="SM01270">
    <property type="entry name" value="Longin"/>
    <property type="match status" value="1"/>
</dbReference>
<dbReference type="EMBL" id="BAABME010008614">
    <property type="protein sequence ID" value="GAA0173469.1"/>
    <property type="molecule type" value="Genomic_DNA"/>
</dbReference>
<sequence>MESIQRSVYYCSVSKSGQILYSYNGGEPEIEKLGAQCLEKSPPYHQWYFQTMGKRTFGFLMDEVYQYFVIVNETLGKAEAFKFLEHLRDEFRTLTSKGLSRSMSNLNSLRFQEQLVPVIRRLVTSLENVSCIPTEWPVEVSSSDQINPSDCNSNTIGPSGEGSVSTRAPLLGKTTKKEKKKMKDHVISISDIELEEQRQSSERGNKVDSGPLDSANGQTPTPPISLQKESGSFRTRSSSQNVRKKLCRQVRIILAIDAVVCVVLFVIWLLICNGLSCVHIS</sequence>
<dbReference type="SUPFAM" id="SSF64356">
    <property type="entry name" value="SNARE-like"/>
    <property type="match status" value="1"/>
</dbReference>
<evidence type="ECO:0000256" key="2">
    <source>
        <dbReference type="ARBA" id="ARBA00008025"/>
    </source>
</evidence>
<keyword evidence="5" id="KW-0812">Transmembrane</keyword>
<keyword evidence="3 5" id="KW-0472">Membrane</keyword>
<comment type="similarity">
    <text evidence="2">Belongs to the synaptobrevin family.</text>
</comment>
<dbReference type="Proteomes" id="UP001454036">
    <property type="component" value="Unassembled WGS sequence"/>
</dbReference>
<dbReference type="AlphaFoldDB" id="A0AAV3RCC0"/>
<dbReference type="GO" id="GO:0016020">
    <property type="term" value="C:membrane"/>
    <property type="evidence" value="ECO:0007669"/>
    <property type="project" value="UniProtKB-SubCell"/>
</dbReference>
<keyword evidence="5" id="KW-1133">Transmembrane helix</keyword>
<dbReference type="PANTHER" id="PTHR47461:SF1">
    <property type="entry name" value="PHYTOLONGIN PHYL1.2"/>
    <property type="match status" value="1"/>
</dbReference>
<evidence type="ECO:0000259" key="6">
    <source>
        <dbReference type="PROSITE" id="PS50859"/>
    </source>
</evidence>
<evidence type="ECO:0000256" key="4">
    <source>
        <dbReference type="SAM" id="MobiDB-lite"/>
    </source>
</evidence>
<dbReference type="InterPro" id="IPR010908">
    <property type="entry name" value="Longin_dom"/>
</dbReference>
<feature type="compositionally biased region" description="Basic and acidic residues" evidence="4">
    <location>
        <begin position="195"/>
        <end position="206"/>
    </location>
</feature>
<dbReference type="Gene3D" id="3.30.450.50">
    <property type="entry name" value="Longin domain"/>
    <property type="match status" value="1"/>
</dbReference>
<feature type="transmembrane region" description="Helical" evidence="5">
    <location>
        <begin position="252"/>
        <end position="271"/>
    </location>
</feature>
<comment type="caution">
    <text evidence="7">The sequence shown here is derived from an EMBL/GenBank/DDBJ whole genome shotgun (WGS) entry which is preliminary data.</text>
</comment>
<feature type="compositionally biased region" description="Polar residues" evidence="4">
    <location>
        <begin position="141"/>
        <end position="166"/>
    </location>
</feature>
<feature type="compositionally biased region" description="Polar residues" evidence="4">
    <location>
        <begin position="227"/>
        <end position="237"/>
    </location>
</feature>
<accession>A0AAV3RCC0</accession>
<reference evidence="7 8" key="1">
    <citation type="submission" date="2024-01" db="EMBL/GenBank/DDBJ databases">
        <title>The complete chloroplast genome sequence of Lithospermum erythrorhizon: insights into the phylogenetic relationship among Boraginaceae species and the maternal lineages of purple gromwells.</title>
        <authorList>
            <person name="Okada T."/>
            <person name="Watanabe K."/>
        </authorList>
    </citation>
    <scope>NUCLEOTIDE SEQUENCE [LARGE SCALE GENOMIC DNA]</scope>
</reference>
<keyword evidence="8" id="KW-1185">Reference proteome</keyword>
<name>A0AAV3RCC0_LITER</name>
<evidence type="ECO:0000256" key="3">
    <source>
        <dbReference type="ARBA" id="ARBA00023136"/>
    </source>
</evidence>
<dbReference type="PROSITE" id="PS50859">
    <property type="entry name" value="LONGIN"/>
    <property type="match status" value="1"/>
</dbReference>
<feature type="domain" description="Longin" evidence="6">
    <location>
        <begin position="53"/>
        <end position="91"/>
    </location>
</feature>
<feature type="region of interest" description="Disordered" evidence="4">
    <location>
        <begin position="141"/>
        <end position="237"/>
    </location>
</feature>
<gene>
    <name evidence="7" type="ORF">LIER_27077</name>
</gene>
<comment type="subcellular location">
    <subcellularLocation>
        <location evidence="1">Membrane</location>
    </subcellularLocation>
</comment>
<evidence type="ECO:0000313" key="7">
    <source>
        <dbReference type="EMBL" id="GAA0173469.1"/>
    </source>
</evidence>
<dbReference type="InterPro" id="IPR011012">
    <property type="entry name" value="Longin-like_dom_sf"/>
</dbReference>
<dbReference type="InterPro" id="IPR044783">
    <property type="entry name" value="PHYL"/>
</dbReference>
<evidence type="ECO:0000313" key="8">
    <source>
        <dbReference type="Proteomes" id="UP001454036"/>
    </source>
</evidence>
<evidence type="ECO:0000256" key="5">
    <source>
        <dbReference type="SAM" id="Phobius"/>
    </source>
</evidence>
<proteinExistence type="inferred from homology"/>
<dbReference type="PANTHER" id="PTHR47461">
    <property type="entry name" value="PHYTOLONGIN PHYL1.2"/>
    <property type="match status" value="1"/>
</dbReference>
<evidence type="ECO:0000256" key="1">
    <source>
        <dbReference type="ARBA" id="ARBA00004370"/>
    </source>
</evidence>
<protein>
    <recommendedName>
        <fullName evidence="6">Longin domain-containing protein</fullName>
    </recommendedName>
</protein>
<organism evidence="7 8">
    <name type="scientific">Lithospermum erythrorhizon</name>
    <name type="common">Purple gromwell</name>
    <name type="synonym">Lithospermum officinale var. erythrorhizon</name>
    <dbReference type="NCBI Taxonomy" id="34254"/>
    <lineage>
        <taxon>Eukaryota</taxon>
        <taxon>Viridiplantae</taxon>
        <taxon>Streptophyta</taxon>
        <taxon>Embryophyta</taxon>
        <taxon>Tracheophyta</taxon>
        <taxon>Spermatophyta</taxon>
        <taxon>Magnoliopsida</taxon>
        <taxon>eudicotyledons</taxon>
        <taxon>Gunneridae</taxon>
        <taxon>Pentapetalae</taxon>
        <taxon>asterids</taxon>
        <taxon>lamiids</taxon>
        <taxon>Boraginales</taxon>
        <taxon>Boraginaceae</taxon>
        <taxon>Boraginoideae</taxon>
        <taxon>Lithospermeae</taxon>
        <taxon>Lithospermum</taxon>
    </lineage>
</organism>